<gene>
    <name evidence="1" type="ORF">FB192DRAFT_1037754</name>
</gene>
<comment type="caution">
    <text evidence="1">The sequence shown here is derived from an EMBL/GenBank/DDBJ whole genome shotgun (WGS) entry which is preliminary data.</text>
</comment>
<reference evidence="1 2" key="1">
    <citation type="submission" date="2019-09" db="EMBL/GenBank/DDBJ databases">
        <authorList>
            <consortium name="DOE Joint Genome Institute"/>
            <person name="Mondo S.J."/>
            <person name="Navarro-Mendoza M.I."/>
            <person name="Perez-Arques C."/>
            <person name="Panchal S."/>
            <person name="Nicolas F.E."/>
            <person name="Ganguly P."/>
            <person name="Pangilinan J."/>
            <person name="Grigoriev I."/>
            <person name="Heitman J."/>
            <person name="Sanya K."/>
            <person name="Garre V."/>
        </authorList>
    </citation>
    <scope>NUCLEOTIDE SEQUENCE [LARGE SCALE GENOMIC DNA]</scope>
    <source>
        <strain evidence="1 2">MU402</strain>
    </source>
</reference>
<dbReference type="Proteomes" id="UP000469890">
    <property type="component" value="Unassembled WGS sequence"/>
</dbReference>
<accession>A0A8H4B678</accession>
<sequence length="439" mass="50201">MLRQCQLLESIDIIADVDFGIPRISKDDLKQWMINNVQQLPSLQSADINSYDHPHLVEYLIFKCPRMRNLALSNIETDDHGTVGRIVDAIKNVYSLNLDCWRLGNATDAEHVLSILKNRNNSIILRPCQSGDISGLLMALNAKKNREDNTTHCAICISETDFPEEVDLPEILNRIIKAIAPFPNLKVEYVDEDVLKHDNRTTHQGTTTFKRMIDIMSVAKDVCFTCTYIPYLPLSVDGLLFEQLQTLKICGAVVDHKVLTLMSRTVPKLQNFILNSCILNPFYPQHHRIDMPHTAFNTLSITSRRSIWKSYDCIIEDTENYFEEKYKSTEKINSKISIKQGQMVLVKITTLSDNMVEHYILKPGSLGRVMATSKDEYSTYAPGWPNIVIVCKSLEMLKLDLGALFVELKPGIDRPPIEDTGYWRQIMEAELLKDLYNFN</sequence>
<dbReference type="AlphaFoldDB" id="A0A8H4B678"/>
<protein>
    <submittedName>
        <fullName evidence="1">Uncharacterized protein</fullName>
    </submittedName>
</protein>
<dbReference type="EMBL" id="JAAECE010000012">
    <property type="protein sequence ID" value="KAF1796463.1"/>
    <property type="molecule type" value="Genomic_DNA"/>
</dbReference>
<evidence type="ECO:0000313" key="2">
    <source>
        <dbReference type="Proteomes" id="UP000469890"/>
    </source>
</evidence>
<proteinExistence type="predicted"/>
<evidence type="ECO:0000313" key="1">
    <source>
        <dbReference type="EMBL" id="KAF1796463.1"/>
    </source>
</evidence>
<organism evidence="1 2">
    <name type="scientific">Mucor circinelloides f. lusitanicus</name>
    <name type="common">Mucor racemosus var. lusitanicus</name>
    <dbReference type="NCBI Taxonomy" id="29924"/>
    <lineage>
        <taxon>Eukaryota</taxon>
        <taxon>Fungi</taxon>
        <taxon>Fungi incertae sedis</taxon>
        <taxon>Mucoromycota</taxon>
        <taxon>Mucoromycotina</taxon>
        <taxon>Mucoromycetes</taxon>
        <taxon>Mucorales</taxon>
        <taxon>Mucorineae</taxon>
        <taxon>Mucoraceae</taxon>
        <taxon>Mucor</taxon>
    </lineage>
</organism>
<name>A0A8H4B678_MUCCL</name>